<evidence type="ECO:0000313" key="5">
    <source>
        <dbReference type="Proteomes" id="UP001489333"/>
    </source>
</evidence>
<evidence type="ECO:0000256" key="2">
    <source>
        <dbReference type="ARBA" id="ARBA00022481"/>
    </source>
</evidence>
<dbReference type="Proteomes" id="UP001489333">
    <property type="component" value="Unassembled WGS sequence"/>
</dbReference>
<gene>
    <name evidence="4" type="ORF">AAGS29_12875</name>
</gene>
<dbReference type="PROSITE" id="PS00409">
    <property type="entry name" value="PROKAR_NTER_METHYL"/>
    <property type="match status" value="1"/>
</dbReference>
<evidence type="ECO:0000256" key="3">
    <source>
        <dbReference type="SAM" id="Phobius"/>
    </source>
</evidence>
<accession>A0ABU9UT99</accession>
<proteinExistence type="inferred from homology"/>
<keyword evidence="3" id="KW-1133">Transmembrane helix</keyword>
<evidence type="ECO:0000256" key="1">
    <source>
        <dbReference type="ARBA" id="ARBA00005233"/>
    </source>
</evidence>
<dbReference type="SUPFAM" id="SSF54523">
    <property type="entry name" value="Pili subunits"/>
    <property type="match status" value="1"/>
</dbReference>
<dbReference type="RefSeq" id="WP_311906469.1">
    <property type="nucleotide sequence ID" value="NZ_JAUOEV010000020.1"/>
</dbReference>
<organism evidence="4 5">
    <name type="scientific">Shewanella vaxholmensis</name>
    <dbReference type="NCBI Taxonomy" id="3063535"/>
    <lineage>
        <taxon>Bacteria</taxon>
        <taxon>Pseudomonadati</taxon>
        <taxon>Pseudomonadota</taxon>
        <taxon>Gammaproteobacteria</taxon>
        <taxon>Alteromonadales</taxon>
        <taxon>Shewanellaceae</taxon>
        <taxon>Shewanella</taxon>
    </lineage>
</organism>
<dbReference type="PANTHER" id="PTHR30093:SF34">
    <property type="entry name" value="PREPILIN PEPTIDASE-DEPENDENT PROTEIN D"/>
    <property type="match status" value="1"/>
</dbReference>
<sequence length="149" mass="15095">MKAMNLNKALNKKAQGFTLIELMIVVAIIGILAAIALPAYKTYTDKAKFTEVIQAATIFKTSAEVAVQTKDNAGAALTVDDLDAGAFGIPVAVVDSNGDHVAGVNMADGVITATSSVGLGSVTYTLTATVANGAVTWDQGGTCEAAGLC</sequence>
<dbReference type="NCBIfam" id="TIGR02532">
    <property type="entry name" value="IV_pilin_GFxxxE"/>
    <property type="match status" value="1"/>
</dbReference>
<keyword evidence="2" id="KW-0488">Methylation</keyword>
<comment type="similarity">
    <text evidence="1">Belongs to the N-Me-Phe pilin family.</text>
</comment>
<keyword evidence="3" id="KW-0472">Membrane</keyword>
<dbReference type="PANTHER" id="PTHR30093">
    <property type="entry name" value="GENERAL SECRETION PATHWAY PROTEIN G"/>
    <property type="match status" value="1"/>
</dbReference>
<dbReference type="EMBL" id="JBCHKU010000017">
    <property type="protein sequence ID" value="MEM6249491.1"/>
    <property type="molecule type" value="Genomic_DNA"/>
</dbReference>
<comment type="caution">
    <text evidence="4">The sequence shown here is derived from an EMBL/GenBank/DDBJ whole genome shotgun (WGS) entry which is preliminary data.</text>
</comment>
<dbReference type="InterPro" id="IPR012902">
    <property type="entry name" value="N_methyl_site"/>
</dbReference>
<dbReference type="InterPro" id="IPR045584">
    <property type="entry name" value="Pilin-like"/>
</dbReference>
<evidence type="ECO:0000313" key="4">
    <source>
        <dbReference type="EMBL" id="MEM6249491.1"/>
    </source>
</evidence>
<keyword evidence="3" id="KW-0812">Transmembrane</keyword>
<dbReference type="Pfam" id="PF07963">
    <property type="entry name" value="N_methyl"/>
    <property type="match status" value="1"/>
</dbReference>
<name>A0ABU9UT99_9GAMM</name>
<protein>
    <submittedName>
        <fullName evidence="4">Prepilin-type N-terminal cleavage/methylation domain-containing protein</fullName>
    </submittedName>
</protein>
<dbReference type="Gene3D" id="3.30.700.10">
    <property type="entry name" value="Glycoprotein, Type 4 Pilin"/>
    <property type="match status" value="1"/>
</dbReference>
<keyword evidence="5" id="KW-1185">Reference proteome</keyword>
<reference evidence="4 5" key="1">
    <citation type="submission" date="2024-04" db="EMBL/GenBank/DDBJ databases">
        <title>Novel Shewanella species isolated from Baltic Sea sediments.</title>
        <authorList>
            <person name="Martin-Rodriguez A.J."/>
            <person name="Fernandez-Juarez V."/>
            <person name="Valeriano V.D."/>
            <person name="Mihindukulasooriya I."/>
            <person name="Ceresnova L."/>
            <person name="Joffre E."/>
            <person name="Jensie-Markopoulos S."/>
            <person name="Moore E.R.B."/>
            <person name="Sjoling A."/>
        </authorList>
    </citation>
    <scope>NUCLEOTIDE SEQUENCE [LARGE SCALE GENOMIC DNA]</scope>
    <source>
        <strain evidence="4 5">VAX-SP0-0CM-1</strain>
    </source>
</reference>
<feature type="transmembrane region" description="Helical" evidence="3">
    <location>
        <begin position="20"/>
        <end position="40"/>
    </location>
</feature>